<dbReference type="InterPro" id="IPR050377">
    <property type="entry name" value="Radical_SAM_PqqE_MftC-like"/>
</dbReference>
<keyword evidence="5" id="KW-0408">Iron</keyword>
<evidence type="ECO:0000256" key="2">
    <source>
        <dbReference type="ARBA" id="ARBA00022485"/>
    </source>
</evidence>
<comment type="cofactor">
    <cofactor evidence="1">
        <name>[4Fe-4S] cluster</name>
        <dbReference type="ChEBI" id="CHEBI:49883"/>
    </cofactor>
</comment>
<evidence type="ECO:0000259" key="7">
    <source>
        <dbReference type="PROSITE" id="PS51918"/>
    </source>
</evidence>
<evidence type="ECO:0000256" key="3">
    <source>
        <dbReference type="ARBA" id="ARBA00022691"/>
    </source>
</evidence>
<dbReference type="SUPFAM" id="SSF102114">
    <property type="entry name" value="Radical SAM enzymes"/>
    <property type="match status" value="1"/>
</dbReference>
<evidence type="ECO:0000313" key="8">
    <source>
        <dbReference type="EMBL" id="VYT46788.1"/>
    </source>
</evidence>
<keyword evidence="2" id="KW-0004">4Fe-4S</keyword>
<dbReference type="EMBL" id="CACRTI010000015">
    <property type="protein sequence ID" value="VYT46788.1"/>
    <property type="molecule type" value="Genomic_DNA"/>
</dbReference>
<dbReference type="SFLD" id="SFLDG01067">
    <property type="entry name" value="SPASM/twitch_domain_containing"/>
    <property type="match status" value="1"/>
</dbReference>
<keyword evidence="6" id="KW-0411">Iron-sulfur</keyword>
<dbReference type="AlphaFoldDB" id="A0A6N2WZ50"/>
<protein>
    <submittedName>
        <fullName evidence="8">Antilisterial bacteriocin subtilosin biosynthesis protein AlbA</fullName>
    </submittedName>
</protein>
<dbReference type="CDD" id="cd01335">
    <property type="entry name" value="Radical_SAM"/>
    <property type="match status" value="1"/>
</dbReference>
<evidence type="ECO:0000256" key="6">
    <source>
        <dbReference type="ARBA" id="ARBA00023014"/>
    </source>
</evidence>
<dbReference type="InterPro" id="IPR058240">
    <property type="entry name" value="rSAM_sf"/>
</dbReference>
<dbReference type="PROSITE" id="PS51918">
    <property type="entry name" value="RADICAL_SAM"/>
    <property type="match status" value="1"/>
</dbReference>
<accession>A0A6N2WZ50</accession>
<dbReference type="InterPro" id="IPR007197">
    <property type="entry name" value="rSAM"/>
</dbReference>
<dbReference type="GO" id="GO:0046872">
    <property type="term" value="F:metal ion binding"/>
    <property type="evidence" value="ECO:0007669"/>
    <property type="project" value="UniProtKB-KW"/>
</dbReference>
<dbReference type="GO" id="GO:0003824">
    <property type="term" value="F:catalytic activity"/>
    <property type="evidence" value="ECO:0007669"/>
    <property type="project" value="InterPro"/>
</dbReference>
<dbReference type="InterPro" id="IPR023885">
    <property type="entry name" value="4Fe4S-binding_SPASM_dom"/>
</dbReference>
<dbReference type="PANTHER" id="PTHR11228:SF7">
    <property type="entry name" value="PQQA PEPTIDE CYCLASE"/>
    <property type="match status" value="1"/>
</dbReference>
<evidence type="ECO:0000256" key="4">
    <source>
        <dbReference type="ARBA" id="ARBA00022723"/>
    </source>
</evidence>
<proteinExistence type="predicted"/>
<evidence type="ECO:0000256" key="5">
    <source>
        <dbReference type="ARBA" id="ARBA00023004"/>
    </source>
</evidence>
<sequence>MKITELYNHPHRLHLETTKRCNLCCEHCYVSASDDFRHHDAAMLKKVIADTREKGATRLTLTGGEFLMRPDHRELIEYAIAVGYRNIYFITNGIYLKRSTLEWLANLKVRQTLKTLVPTLIKKMKPFTIGLGISLDGLEGNGIIRKYKNGYPVPFDKILSKIALATQYGLYITVNTTVCNEKTASELFQMYKKLRDLNVDRWQVDQVFMSGRSITSDAVKNNDTWIDIAKNSYYEIINDYLRVYPHKTQMKLEIVQLFRSAILEHGFKIIKDDAYHPCSYQFGSVIVENEKNVRFCPSLRHAQDIIFNTTEQDISTDSYMQNPHFRTFSELMLKDLPCRDCRYKFIAHGGCRANSVSYRDALYAKDPVCCSLAPFLEKRIVPLLLYALQKQYIAALYQEGKMPEEIL</sequence>
<dbReference type="SFLD" id="SFLDS00029">
    <property type="entry name" value="Radical_SAM"/>
    <property type="match status" value="1"/>
</dbReference>
<dbReference type="Gene3D" id="3.20.20.70">
    <property type="entry name" value="Aldolase class I"/>
    <property type="match status" value="1"/>
</dbReference>
<name>A0A6N2WZ50_CITAM</name>
<feature type="domain" description="Radical SAM core" evidence="7">
    <location>
        <begin position="7"/>
        <end position="247"/>
    </location>
</feature>
<keyword evidence="3" id="KW-0949">S-adenosyl-L-methionine</keyword>
<reference evidence="8" key="1">
    <citation type="submission" date="2019-11" db="EMBL/GenBank/DDBJ databases">
        <authorList>
            <person name="Feng L."/>
        </authorList>
    </citation>
    <scope>NUCLEOTIDE SEQUENCE</scope>
    <source>
        <strain evidence="8">CAmalonaticusLFYP1</strain>
    </source>
</reference>
<dbReference type="GO" id="GO:0051539">
    <property type="term" value="F:4 iron, 4 sulfur cluster binding"/>
    <property type="evidence" value="ECO:0007669"/>
    <property type="project" value="UniProtKB-KW"/>
</dbReference>
<dbReference type="PIRSF" id="PIRSF037420">
    <property type="entry name" value="PQQ_syn_pqqE"/>
    <property type="match status" value="1"/>
</dbReference>
<gene>
    <name evidence="8" type="primary">albA_1</name>
    <name evidence="8" type="ORF">CALFYP1_00345</name>
</gene>
<dbReference type="PANTHER" id="PTHR11228">
    <property type="entry name" value="RADICAL SAM DOMAIN PROTEIN"/>
    <property type="match status" value="1"/>
</dbReference>
<dbReference type="InterPro" id="IPR013785">
    <property type="entry name" value="Aldolase_TIM"/>
</dbReference>
<keyword evidence="4" id="KW-0479">Metal-binding</keyword>
<dbReference type="NCBIfam" id="TIGR04085">
    <property type="entry name" value="rSAM_more_4Fe4S"/>
    <property type="match status" value="1"/>
</dbReference>
<dbReference type="InterPro" id="IPR017200">
    <property type="entry name" value="PqqE-like"/>
</dbReference>
<organism evidence="8">
    <name type="scientific">Citrobacter amalonaticus</name>
    <dbReference type="NCBI Taxonomy" id="35703"/>
    <lineage>
        <taxon>Bacteria</taxon>
        <taxon>Pseudomonadati</taxon>
        <taxon>Pseudomonadota</taxon>
        <taxon>Gammaproteobacteria</taxon>
        <taxon>Enterobacterales</taxon>
        <taxon>Enterobacteriaceae</taxon>
        <taxon>Citrobacter</taxon>
    </lineage>
</organism>
<dbReference type="RefSeq" id="WP_156595575.1">
    <property type="nucleotide sequence ID" value="NZ_CACRTI010000015.1"/>
</dbReference>
<evidence type="ECO:0000256" key="1">
    <source>
        <dbReference type="ARBA" id="ARBA00001966"/>
    </source>
</evidence>
<dbReference type="Pfam" id="PF04055">
    <property type="entry name" value="Radical_SAM"/>
    <property type="match status" value="1"/>
</dbReference>